<dbReference type="EMBL" id="CAJVQB010035052">
    <property type="protein sequence ID" value="CAG8822021.1"/>
    <property type="molecule type" value="Genomic_DNA"/>
</dbReference>
<sequence>IKQGDKESVKEFTNRCDSCVILWNSELLEEKKVFVIFEHGIKDDNNSKNIDDVDVLDHCNEAEVDKDK</sequence>
<accession>A0ABN7WAT4</accession>
<organism evidence="1 2">
    <name type="scientific">Gigaspora margarita</name>
    <dbReference type="NCBI Taxonomy" id="4874"/>
    <lineage>
        <taxon>Eukaryota</taxon>
        <taxon>Fungi</taxon>
        <taxon>Fungi incertae sedis</taxon>
        <taxon>Mucoromycota</taxon>
        <taxon>Glomeromycotina</taxon>
        <taxon>Glomeromycetes</taxon>
        <taxon>Diversisporales</taxon>
        <taxon>Gigasporaceae</taxon>
        <taxon>Gigaspora</taxon>
    </lineage>
</organism>
<feature type="non-terminal residue" evidence="1">
    <location>
        <position position="68"/>
    </location>
</feature>
<proteinExistence type="predicted"/>
<keyword evidence="2" id="KW-1185">Reference proteome</keyword>
<name>A0ABN7WAT4_GIGMA</name>
<comment type="caution">
    <text evidence="1">The sequence shown here is derived from an EMBL/GenBank/DDBJ whole genome shotgun (WGS) entry which is preliminary data.</text>
</comment>
<evidence type="ECO:0000313" key="1">
    <source>
        <dbReference type="EMBL" id="CAG8822021.1"/>
    </source>
</evidence>
<evidence type="ECO:0000313" key="2">
    <source>
        <dbReference type="Proteomes" id="UP000789901"/>
    </source>
</evidence>
<dbReference type="Proteomes" id="UP000789901">
    <property type="component" value="Unassembled WGS sequence"/>
</dbReference>
<feature type="non-terminal residue" evidence="1">
    <location>
        <position position="1"/>
    </location>
</feature>
<gene>
    <name evidence="1" type="ORF">GMARGA_LOCUS27980</name>
</gene>
<protein>
    <submittedName>
        <fullName evidence="1">4823_t:CDS:1</fullName>
    </submittedName>
</protein>
<reference evidence="1 2" key="1">
    <citation type="submission" date="2021-06" db="EMBL/GenBank/DDBJ databases">
        <authorList>
            <person name="Kallberg Y."/>
            <person name="Tangrot J."/>
            <person name="Rosling A."/>
        </authorList>
    </citation>
    <scope>NUCLEOTIDE SEQUENCE [LARGE SCALE GENOMIC DNA]</scope>
    <source>
        <strain evidence="1 2">120-4 pot B 10/14</strain>
    </source>
</reference>